<proteinExistence type="predicted"/>
<name>A0A4Y7TAW7_COPMI</name>
<comment type="caution">
    <text evidence="2">The sequence shown here is derived from an EMBL/GenBank/DDBJ whole genome shotgun (WGS) entry which is preliminary data.</text>
</comment>
<dbReference type="OrthoDB" id="3068069at2759"/>
<protein>
    <submittedName>
        <fullName evidence="2">Uncharacterized protein</fullName>
    </submittedName>
</protein>
<accession>A0A4Y7TAW7</accession>
<feature type="compositionally biased region" description="Low complexity" evidence="1">
    <location>
        <begin position="150"/>
        <end position="164"/>
    </location>
</feature>
<dbReference type="EMBL" id="QPFP01000019">
    <property type="protein sequence ID" value="TEB31315.1"/>
    <property type="molecule type" value="Genomic_DNA"/>
</dbReference>
<feature type="compositionally biased region" description="Low complexity" evidence="1">
    <location>
        <begin position="101"/>
        <end position="138"/>
    </location>
</feature>
<sequence>MVAIILLIVTFCIIIVISATILAIALTKSGSQQQTDYAHDLQIYEEQFMGRRSDFTFTFNPKEGGYRLASWTPGYSYGSPPQPSFYGQGSDSSSNGYATASPNSMNSILSPSSSPASSPGPSSSLTSSNPGSPTNSSMRRWFFGGGGRGSRSSSTGSSASSSASIGGGVEIPPSDSVTTIQISPSRPAIFGDEMGEKGSVKFMLTPPTPAKEKVFRAVLSGRKGSL</sequence>
<dbReference type="Proteomes" id="UP000298030">
    <property type="component" value="Unassembled WGS sequence"/>
</dbReference>
<reference evidence="2 3" key="1">
    <citation type="journal article" date="2019" name="Nat. Ecol. Evol.">
        <title>Megaphylogeny resolves global patterns of mushroom evolution.</title>
        <authorList>
            <person name="Varga T."/>
            <person name="Krizsan K."/>
            <person name="Foldi C."/>
            <person name="Dima B."/>
            <person name="Sanchez-Garcia M."/>
            <person name="Sanchez-Ramirez S."/>
            <person name="Szollosi G.J."/>
            <person name="Szarkandi J.G."/>
            <person name="Papp V."/>
            <person name="Albert L."/>
            <person name="Andreopoulos W."/>
            <person name="Angelini C."/>
            <person name="Antonin V."/>
            <person name="Barry K.W."/>
            <person name="Bougher N.L."/>
            <person name="Buchanan P."/>
            <person name="Buyck B."/>
            <person name="Bense V."/>
            <person name="Catcheside P."/>
            <person name="Chovatia M."/>
            <person name="Cooper J."/>
            <person name="Damon W."/>
            <person name="Desjardin D."/>
            <person name="Finy P."/>
            <person name="Geml J."/>
            <person name="Haridas S."/>
            <person name="Hughes K."/>
            <person name="Justo A."/>
            <person name="Karasinski D."/>
            <person name="Kautmanova I."/>
            <person name="Kiss B."/>
            <person name="Kocsube S."/>
            <person name="Kotiranta H."/>
            <person name="LaButti K.M."/>
            <person name="Lechner B.E."/>
            <person name="Liimatainen K."/>
            <person name="Lipzen A."/>
            <person name="Lukacs Z."/>
            <person name="Mihaltcheva S."/>
            <person name="Morgado L.N."/>
            <person name="Niskanen T."/>
            <person name="Noordeloos M.E."/>
            <person name="Ohm R.A."/>
            <person name="Ortiz-Santana B."/>
            <person name="Ovrebo C."/>
            <person name="Racz N."/>
            <person name="Riley R."/>
            <person name="Savchenko A."/>
            <person name="Shiryaev A."/>
            <person name="Soop K."/>
            <person name="Spirin V."/>
            <person name="Szebenyi C."/>
            <person name="Tomsovsky M."/>
            <person name="Tulloss R.E."/>
            <person name="Uehling J."/>
            <person name="Grigoriev I.V."/>
            <person name="Vagvolgyi C."/>
            <person name="Papp T."/>
            <person name="Martin F.M."/>
            <person name="Miettinen O."/>
            <person name="Hibbett D.S."/>
            <person name="Nagy L.G."/>
        </authorList>
    </citation>
    <scope>NUCLEOTIDE SEQUENCE [LARGE SCALE GENOMIC DNA]</scope>
    <source>
        <strain evidence="2 3">FP101781</strain>
    </source>
</reference>
<dbReference type="AlphaFoldDB" id="A0A4Y7TAW7"/>
<evidence type="ECO:0000256" key="1">
    <source>
        <dbReference type="SAM" id="MobiDB-lite"/>
    </source>
</evidence>
<feature type="region of interest" description="Disordered" evidence="1">
    <location>
        <begin position="82"/>
        <end position="180"/>
    </location>
</feature>
<organism evidence="2 3">
    <name type="scientific">Coprinellus micaceus</name>
    <name type="common">Glistening ink-cap mushroom</name>
    <name type="synonym">Coprinus micaceus</name>
    <dbReference type="NCBI Taxonomy" id="71717"/>
    <lineage>
        <taxon>Eukaryota</taxon>
        <taxon>Fungi</taxon>
        <taxon>Dikarya</taxon>
        <taxon>Basidiomycota</taxon>
        <taxon>Agaricomycotina</taxon>
        <taxon>Agaricomycetes</taxon>
        <taxon>Agaricomycetidae</taxon>
        <taxon>Agaricales</taxon>
        <taxon>Agaricineae</taxon>
        <taxon>Psathyrellaceae</taxon>
        <taxon>Coprinellus</taxon>
    </lineage>
</organism>
<evidence type="ECO:0000313" key="3">
    <source>
        <dbReference type="Proteomes" id="UP000298030"/>
    </source>
</evidence>
<evidence type="ECO:0000313" key="2">
    <source>
        <dbReference type="EMBL" id="TEB31315.1"/>
    </source>
</evidence>
<feature type="compositionally biased region" description="Polar residues" evidence="1">
    <location>
        <begin position="89"/>
        <end position="100"/>
    </location>
</feature>
<keyword evidence="3" id="KW-1185">Reference proteome</keyword>
<gene>
    <name evidence="2" type="ORF">FA13DRAFT_359966</name>
</gene>